<keyword evidence="3" id="KW-1185">Reference proteome</keyword>
<feature type="region of interest" description="Disordered" evidence="1">
    <location>
        <begin position="57"/>
        <end position="89"/>
    </location>
</feature>
<comment type="caution">
    <text evidence="2">The sequence shown here is derived from an EMBL/GenBank/DDBJ whole genome shotgun (WGS) entry which is preliminary data.</text>
</comment>
<evidence type="ECO:0000256" key="1">
    <source>
        <dbReference type="SAM" id="MobiDB-lite"/>
    </source>
</evidence>
<sequence length="157" mass="17139">MGGRETGGGARGGETLSSRGGCVSWRRLFLSAGGQSPVAQPAACPAAFRLPPRPTWPPVSGSCHRHTQHPVPATRHSAHSTRHPTPNTQHLTLSTQYPPPDTQHPTLSFARSSDLYSEAFHYQNHAAQPEYMQQQWRREVVLPLQSAFGGLYVQVAP</sequence>
<dbReference type="AlphaFoldDB" id="A0AAW0UCS3"/>
<reference evidence="2 3" key="1">
    <citation type="submission" date="2023-03" db="EMBL/GenBank/DDBJ databases">
        <title>High-quality genome of Scylla paramamosain provides insights in environmental adaptation.</title>
        <authorList>
            <person name="Zhang L."/>
        </authorList>
    </citation>
    <scope>NUCLEOTIDE SEQUENCE [LARGE SCALE GENOMIC DNA]</scope>
    <source>
        <strain evidence="2">LZ_2023a</strain>
        <tissue evidence="2">Muscle</tissue>
    </source>
</reference>
<dbReference type="Proteomes" id="UP001487740">
    <property type="component" value="Unassembled WGS sequence"/>
</dbReference>
<evidence type="ECO:0000313" key="2">
    <source>
        <dbReference type="EMBL" id="KAK8397591.1"/>
    </source>
</evidence>
<dbReference type="EMBL" id="JARAKH010000013">
    <property type="protein sequence ID" value="KAK8397591.1"/>
    <property type="molecule type" value="Genomic_DNA"/>
</dbReference>
<name>A0AAW0UCS3_SCYPA</name>
<accession>A0AAW0UCS3</accession>
<gene>
    <name evidence="2" type="ORF">O3P69_004398</name>
</gene>
<organism evidence="2 3">
    <name type="scientific">Scylla paramamosain</name>
    <name type="common">Mud crab</name>
    <dbReference type="NCBI Taxonomy" id="85552"/>
    <lineage>
        <taxon>Eukaryota</taxon>
        <taxon>Metazoa</taxon>
        <taxon>Ecdysozoa</taxon>
        <taxon>Arthropoda</taxon>
        <taxon>Crustacea</taxon>
        <taxon>Multicrustacea</taxon>
        <taxon>Malacostraca</taxon>
        <taxon>Eumalacostraca</taxon>
        <taxon>Eucarida</taxon>
        <taxon>Decapoda</taxon>
        <taxon>Pleocyemata</taxon>
        <taxon>Brachyura</taxon>
        <taxon>Eubrachyura</taxon>
        <taxon>Portunoidea</taxon>
        <taxon>Portunidae</taxon>
        <taxon>Portuninae</taxon>
        <taxon>Scylla</taxon>
    </lineage>
</organism>
<protein>
    <submittedName>
        <fullName evidence="2">Uncharacterized protein</fullName>
    </submittedName>
</protein>
<evidence type="ECO:0000313" key="3">
    <source>
        <dbReference type="Proteomes" id="UP001487740"/>
    </source>
</evidence>
<proteinExistence type="predicted"/>